<evidence type="ECO:0000313" key="3">
    <source>
        <dbReference type="Proteomes" id="UP001303160"/>
    </source>
</evidence>
<protein>
    <submittedName>
        <fullName evidence="2">Heterokaryon incompatibility protein-domain-containing protein</fullName>
    </submittedName>
</protein>
<dbReference type="Pfam" id="PF06985">
    <property type="entry name" value="HET"/>
    <property type="match status" value="1"/>
</dbReference>
<comment type="caution">
    <text evidence="2">The sequence shown here is derived from an EMBL/GenBank/DDBJ whole genome shotgun (WGS) entry which is preliminary data.</text>
</comment>
<evidence type="ECO:0000259" key="1">
    <source>
        <dbReference type="Pfam" id="PF06985"/>
    </source>
</evidence>
<evidence type="ECO:0000313" key="2">
    <source>
        <dbReference type="EMBL" id="KAK4200993.1"/>
    </source>
</evidence>
<dbReference type="Proteomes" id="UP001303160">
    <property type="component" value="Unassembled WGS sequence"/>
</dbReference>
<reference evidence="2" key="2">
    <citation type="submission" date="2023-05" db="EMBL/GenBank/DDBJ databases">
        <authorList>
            <consortium name="Lawrence Berkeley National Laboratory"/>
            <person name="Steindorff A."/>
            <person name="Hensen N."/>
            <person name="Bonometti L."/>
            <person name="Westerberg I."/>
            <person name="Brannstrom I.O."/>
            <person name="Guillou S."/>
            <person name="Cros-Aarteil S."/>
            <person name="Calhoun S."/>
            <person name="Haridas S."/>
            <person name="Kuo A."/>
            <person name="Mondo S."/>
            <person name="Pangilinan J."/>
            <person name="Riley R."/>
            <person name="Labutti K."/>
            <person name="Andreopoulos B."/>
            <person name="Lipzen A."/>
            <person name="Chen C."/>
            <person name="Yanf M."/>
            <person name="Daum C."/>
            <person name="Ng V."/>
            <person name="Clum A."/>
            <person name="Ohm R."/>
            <person name="Martin F."/>
            <person name="Silar P."/>
            <person name="Natvig D."/>
            <person name="Lalanne C."/>
            <person name="Gautier V."/>
            <person name="Ament-Velasquez S.L."/>
            <person name="Kruys A."/>
            <person name="Hutchinson M.I."/>
            <person name="Powell A.J."/>
            <person name="Barry K."/>
            <person name="Miller A.N."/>
            <person name="Grigoriev I.V."/>
            <person name="Debuchy R."/>
            <person name="Gladieux P."/>
            <person name="Thoren M.H."/>
            <person name="Johannesson H."/>
        </authorList>
    </citation>
    <scope>NUCLEOTIDE SEQUENCE</scope>
    <source>
        <strain evidence="2">CBS 315.58</strain>
    </source>
</reference>
<dbReference type="InterPro" id="IPR010730">
    <property type="entry name" value="HET"/>
</dbReference>
<gene>
    <name evidence="2" type="ORF">QBC40DRAFT_172638</name>
</gene>
<dbReference type="EMBL" id="MU863912">
    <property type="protein sequence ID" value="KAK4200993.1"/>
    <property type="molecule type" value="Genomic_DNA"/>
</dbReference>
<reference evidence="2" key="1">
    <citation type="journal article" date="2023" name="Mol. Phylogenet. Evol.">
        <title>Genome-scale phylogeny and comparative genomics of the fungal order Sordariales.</title>
        <authorList>
            <person name="Hensen N."/>
            <person name="Bonometti L."/>
            <person name="Westerberg I."/>
            <person name="Brannstrom I.O."/>
            <person name="Guillou S."/>
            <person name="Cros-Aarteil S."/>
            <person name="Calhoun S."/>
            <person name="Haridas S."/>
            <person name="Kuo A."/>
            <person name="Mondo S."/>
            <person name="Pangilinan J."/>
            <person name="Riley R."/>
            <person name="LaButti K."/>
            <person name="Andreopoulos B."/>
            <person name="Lipzen A."/>
            <person name="Chen C."/>
            <person name="Yan M."/>
            <person name="Daum C."/>
            <person name="Ng V."/>
            <person name="Clum A."/>
            <person name="Steindorff A."/>
            <person name="Ohm R.A."/>
            <person name="Martin F."/>
            <person name="Silar P."/>
            <person name="Natvig D.O."/>
            <person name="Lalanne C."/>
            <person name="Gautier V."/>
            <person name="Ament-Velasquez S.L."/>
            <person name="Kruys A."/>
            <person name="Hutchinson M.I."/>
            <person name="Powell A.J."/>
            <person name="Barry K."/>
            <person name="Miller A.N."/>
            <person name="Grigoriev I.V."/>
            <person name="Debuchy R."/>
            <person name="Gladieux P."/>
            <person name="Hiltunen Thoren M."/>
            <person name="Johannesson H."/>
        </authorList>
    </citation>
    <scope>NUCLEOTIDE SEQUENCE</scope>
    <source>
        <strain evidence="2">CBS 315.58</strain>
    </source>
</reference>
<dbReference type="AlphaFoldDB" id="A0AAN7AVL8"/>
<dbReference type="PANTHER" id="PTHR24148">
    <property type="entry name" value="ANKYRIN REPEAT DOMAIN-CONTAINING PROTEIN 39 HOMOLOG-RELATED"/>
    <property type="match status" value="1"/>
</dbReference>
<accession>A0AAN7AVL8</accession>
<proteinExistence type="predicted"/>
<name>A0AAN7AVL8_9PEZI</name>
<feature type="domain" description="Heterokaryon incompatibility" evidence="1">
    <location>
        <begin position="72"/>
        <end position="163"/>
    </location>
</feature>
<keyword evidence="3" id="KW-1185">Reference proteome</keyword>
<dbReference type="PANTHER" id="PTHR24148:SF73">
    <property type="entry name" value="HET DOMAIN PROTEIN (AFU_ORTHOLOGUE AFUA_8G01020)"/>
    <property type="match status" value="1"/>
</dbReference>
<sequence length="177" mass="20400">MQQTAPIEDEWKGNELLIKVAELSSDDSLYLYHQLRHEDEIRLVTIKPGKWTDPITCELSCHSLDVEDETEYWTLSYAWGSPRATENIILEGRQWPVTVNLANALLFLRDRKQPVRIWIDALCIDQSNLKERGGQVQMMKDIYSGGKQVVVYLGDGKNHRPKRLAEQWTSSKGPYPS</sequence>
<organism evidence="2 3">
    <name type="scientific">Triangularia verruculosa</name>
    <dbReference type="NCBI Taxonomy" id="2587418"/>
    <lineage>
        <taxon>Eukaryota</taxon>
        <taxon>Fungi</taxon>
        <taxon>Dikarya</taxon>
        <taxon>Ascomycota</taxon>
        <taxon>Pezizomycotina</taxon>
        <taxon>Sordariomycetes</taxon>
        <taxon>Sordariomycetidae</taxon>
        <taxon>Sordariales</taxon>
        <taxon>Podosporaceae</taxon>
        <taxon>Triangularia</taxon>
    </lineage>
</organism>
<dbReference type="InterPro" id="IPR052895">
    <property type="entry name" value="HetReg/Transcr_Mod"/>
</dbReference>